<keyword evidence="16" id="KW-0812">Transmembrane</keyword>
<evidence type="ECO:0000259" key="17">
    <source>
        <dbReference type="PROSITE" id="PS50873"/>
    </source>
</evidence>
<dbReference type="PROSITE" id="PS50873">
    <property type="entry name" value="PEROXIDASE_4"/>
    <property type="match status" value="1"/>
</dbReference>
<sequence>MSANAFIPLFSRTVSRRSLYLFSGVAAAAAAATTVAATASAADNRKYYSYNNNNNNGNRRSGWGFFGGAAAAAAPVVHIAAVNKDRSFDDYQRIYNTIAEKIREEDEYDGYIGYGPILVRLGWHSSGTYDKNDNTGGSYGGTMRFKLEQSDGANNGLGNARAFMEPILKEFPWISHGDLYTLGAVCAVQELQGPKVKWRPGRVDMPEDTTPKNGRLPDAANGADYVRNFYARLNMNDREAVALTGAHCLGRTHLKNSGFDGPWGAASNSFTNEFFVNLLNEQWKLQKNKAGNMQYDSPKGYMMLETDYALVQDPAYLKIVKEFANNEGAFFKEFASCFQKLLENGIDYPKDAPTYVFKTLDEQDL</sequence>
<comment type="similarity">
    <text evidence="4">Belongs to the peroxidase family. Cytochrome c peroxidase subfamily.</text>
</comment>
<dbReference type="GO" id="GO:0034599">
    <property type="term" value="P:cellular response to oxidative stress"/>
    <property type="evidence" value="ECO:0007669"/>
    <property type="project" value="InterPro"/>
</dbReference>
<dbReference type="PROSITE" id="PS51318">
    <property type="entry name" value="TAT"/>
    <property type="match status" value="1"/>
</dbReference>
<evidence type="ECO:0000256" key="1">
    <source>
        <dbReference type="ARBA" id="ARBA00003917"/>
    </source>
</evidence>
<evidence type="ECO:0000256" key="8">
    <source>
        <dbReference type="ARBA" id="ARBA00022946"/>
    </source>
</evidence>
<feature type="domain" description="Plant heme peroxidase family profile" evidence="17">
    <location>
        <begin position="174"/>
        <end position="341"/>
    </location>
</feature>
<evidence type="ECO:0000256" key="4">
    <source>
        <dbReference type="ARBA" id="ARBA00005997"/>
    </source>
</evidence>
<dbReference type="PRINTS" id="PR00459">
    <property type="entry name" value="ASPEROXIDASE"/>
</dbReference>
<dbReference type="InterPro" id="IPR002016">
    <property type="entry name" value="Haem_peroxidase"/>
</dbReference>
<dbReference type="FunFam" id="1.10.520.10:FF:000005">
    <property type="entry name" value="Cytochrome c peroxidase"/>
    <property type="match status" value="1"/>
</dbReference>
<keyword evidence="10" id="KW-0408">Iron</keyword>
<dbReference type="PANTHER" id="PTHR31356:SF58">
    <property type="entry name" value="CYTOCHROME C PEROXIDASE, MITOCHONDRIAL"/>
    <property type="match status" value="1"/>
</dbReference>
<evidence type="ECO:0000256" key="14">
    <source>
        <dbReference type="RuleBase" id="RU363051"/>
    </source>
</evidence>
<dbReference type="GO" id="GO:0042744">
    <property type="term" value="P:hydrogen peroxide catabolic process"/>
    <property type="evidence" value="ECO:0007669"/>
    <property type="project" value="TreeGrafter"/>
</dbReference>
<evidence type="ECO:0000256" key="12">
    <source>
        <dbReference type="ARBA" id="ARBA00038574"/>
    </source>
</evidence>
<keyword evidence="7" id="KW-0479">Metal-binding</keyword>
<keyword evidence="8" id="KW-0809">Transit peptide</keyword>
<dbReference type="InterPro" id="IPR044831">
    <property type="entry name" value="Ccp1-like"/>
</dbReference>
<evidence type="ECO:0000313" key="18">
    <source>
        <dbReference type="EMBL" id="GMM54869.1"/>
    </source>
</evidence>
<name>A0AAV5RTC0_MAUHU</name>
<comment type="subcellular location">
    <subcellularLocation>
        <location evidence="3">Mitochondrion intermembrane space</location>
    </subcellularLocation>
    <subcellularLocation>
        <location evidence="2">Mitochondrion matrix</location>
    </subcellularLocation>
</comment>
<dbReference type="GO" id="GO:0046872">
    <property type="term" value="F:metal ion binding"/>
    <property type="evidence" value="ECO:0007669"/>
    <property type="project" value="UniProtKB-UniRule"/>
</dbReference>
<dbReference type="GO" id="GO:0000302">
    <property type="term" value="P:response to reactive oxygen species"/>
    <property type="evidence" value="ECO:0007669"/>
    <property type="project" value="TreeGrafter"/>
</dbReference>
<keyword evidence="9 14" id="KW-0560">Oxidoreductase</keyword>
<evidence type="ECO:0000256" key="5">
    <source>
        <dbReference type="ARBA" id="ARBA00022559"/>
    </source>
</evidence>
<evidence type="ECO:0000256" key="15">
    <source>
        <dbReference type="SAM" id="MobiDB-lite"/>
    </source>
</evidence>
<dbReference type="PANTHER" id="PTHR31356">
    <property type="entry name" value="THYLAKOID LUMENAL 29 KDA PROTEIN, CHLOROPLASTIC-RELATED"/>
    <property type="match status" value="1"/>
</dbReference>
<keyword evidence="16" id="KW-0472">Membrane</keyword>
<proteinExistence type="inferred from homology"/>
<feature type="transmembrane region" description="Helical" evidence="16">
    <location>
        <begin position="65"/>
        <end position="83"/>
    </location>
</feature>
<dbReference type="PRINTS" id="PR00458">
    <property type="entry name" value="PEROXIDASE"/>
</dbReference>
<dbReference type="Gene3D" id="1.10.520.10">
    <property type="match status" value="1"/>
</dbReference>
<dbReference type="GO" id="GO:0004130">
    <property type="term" value="F:cytochrome-c peroxidase activity"/>
    <property type="evidence" value="ECO:0007669"/>
    <property type="project" value="UniProtKB-EC"/>
</dbReference>
<dbReference type="GO" id="GO:0005759">
    <property type="term" value="C:mitochondrial matrix"/>
    <property type="evidence" value="ECO:0007669"/>
    <property type="project" value="UniProtKB-SubCell"/>
</dbReference>
<keyword evidence="16" id="KW-1133">Transmembrane helix</keyword>
<dbReference type="PROSITE" id="PS00436">
    <property type="entry name" value="PEROXIDASE_2"/>
    <property type="match status" value="1"/>
</dbReference>
<keyword evidence="11" id="KW-0496">Mitochondrion</keyword>
<evidence type="ECO:0000256" key="2">
    <source>
        <dbReference type="ARBA" id="ARBA00004305"/>
    </source>
</evidence>
<dbReference type="InterPro" id="IPR002207">
    <property type="entry name" value="Peroxidase_I"/>
</dbReference>
<comment type="function">
    <text evidence="1">Destroys radicals which are normally produced within the cells and which are toxic to biological systems.</text>
</comment>
<dbReference type="Gene3D" id="1.10.420.10">
    <property type="entry name" value="Peroxidase, domain 2"/>
    <property type="match status" value="1"/>
</dbReference>
<feature type="region of interest" description="Disordered" evidence="15">
    <location>
        <begin position="198"/>
        <end position="218"/>
    </location>
</feature>
<evidence type="ECO:0000256" key="6">
    <source>
        <dbReference type="ARBA" id="ARBA00022617"/>
    </source>
</evidence>
<evidence type="ECO:0000256" key="11">
    <source>
        <dbReference type="ARBA" id="ARBA00023128"/>
    </source>
</evidence>
<organism evidence="18 19">
    <name type="scientific">Maudiozyma humilis</name>
    <name type="common">Sour dough yeast</name>
    <name type="synonym">Kazachstania humilis</name>
    <dbReference type="NCBI Taxonomy" id="51915"/>
    <lineage>
        <taxon>Eukaryota</taxon>
        <taxon>Fungi</taxon>
        <taxon>Dikarya</taxon>
        <taxon>Ascomycota</taxon>
        <taxon>Saccharomycotina</taxon>
        <taxon>Saccharomycetes</taxon>
        <taxon>Saccharomycetales</taxon>
        <taxon>Saccharomycetaceae</taxon>
        <taxon>Maudiozyma</taxon>
    </lineage>
</organism>
<evidence type="ECO:0000256" key="10">
    <source>
        <dbReference type="ARBA" id="ARBA00023004"/>
    </source>
</evidence>
<dbReference type="GO" id="GO:0005758">
    <property type="term" value="C:mitochondrial intermembrane space"/>
    <property type="evidence" value="ECO:0007669"/>
    <property type="project" value="UniProtKB-SubCell"/>
</dbReference>
<evidence type="ECO:0000313" key="19">
    <source>
        <dbReference type="Proteomes" id="UP001377567"/>
    </source>
</evidence>
<comment type="caution">
    <text evidence="18">The sequence shown here is derived from an EMBL/GenBank/DDBJ whole genome shotgun (WGS) entry which is preliminary data.</text>
</comment>
<dbReference type="InterPro" id="IPR006311">
    <property type="entry name" value="TAT_signal"/>
</dbReference>
<dbReference type="Proteomes" id="UP001377567">
    <property type="component" value="Unassembled WGS sequence"/>
</dbReference>
<evidence type="ECO:0000256" key="7">
    <source>
        <dbReference type="ARBA" id="ARBA00022723"/>
    </source>
</evidence>
<keyword evidence="5 14" id="KW-0575">Peroxidase</keyword>
<dbReference type="InterPro" id="IPR019794">
    <property type="entry name" value="Peroxidases_AS"/>
</dbReference>
<evidence type="ECO:0000256" key="13">
    <source>
        <dbReference type="ARBA" id="ARBA00049265"/>
    </source>
</evidence>
<reference evidence="18 19" key="1">
    <citation type="journal article" date="2023" name="Elife">
        <title>Identification of key yeast species and microbe-microbe interactions impacting larval growth of Drosophila in the wild.</title>
        <authorList>
            <person name="Mure A."/>
            <person name="Sugiura Y."/>
            <person name="Maeda R."/>
            <person name="Honda K."/>
            <person name="Sakurai N."/>
            <person name="Takahashi Y."/>
            <person name="Watada M."/>
            <person name="Katoh T."/>
            <person name="Gotoh A."/>
            <person name="Gotoh Y."/>
            <person name="Taniguchi I."/>
            <person name="Nakamura K."/>
            <person name="Hayashi T."/>
            <person name="Katayama T."/>
            <person name="Uemura T."/>
            <person name="Hattori Y."/>
        </authorList>
    </citation>
    <scope>NUCLEOTIDE SEQUENCE [LARGE SCALE GENOMIC DNA]</scope>
    <source>
        <strain evidence="18 19">KH-74</strain>
    </source>
</reference>
<dbReference type="SUPFAM" id="SSF48113">
    <property type="entry name" value="Heme-dependent peroxidases"/>
    <property type="match status" value="1"/>
</dbReference>
<dbReference type="Pfam" id="PF00141">
    <property type="entry name" value="peroxidase"/>
    <property type="match status" value="1"/>
</dbReference>
<gene>
    <name evidence="18" type="ORF">DAKH74_014850</name>
</gene>
<keyword evidence="6" id="KW-0349">Heme</keyword>
<keyword evidence="19" id="KW-1185">Reference proteome</keyword>
<protein>
    <recommendedName>
        <fullName evidence="14">Peroxidase</fullName>
        <ecNumber evidence="14">1.11.1.-</ecNumber>
    </recommendedName>
</protein>
<dbReference type="EC" id="1.11.1.-" evidence="14"/>
<accession>A0AAV5RTC0</accession>
<evidence type="ECO:0000256" key="3">
    <source>
        <dbReference type="ARBA" id="ARBA00004569"/>
    </source>
</evidence>
<comment type="catalytic activity">
    <reaction evidence="13">
        <text>2 Fe(II)-[cytochrome c] + H2O2 + 2 H(+) = 2 Fe(III)-[cytochrome c] + 2 H2O</text>
        <dbReference type="Rhea" id="RHEA:16581"/>
        <dbReference type="Rhea" id="RHEA-COMP:10350"/>
        <dbReference type="Rhea" id="RHEA-COMP:14399"/>
        <dbReference type="ChEBI" id="CHEBI:15377"/>
        <dbReference type="ChEBI" id="CHEBI:15378"/>
        <dbReference type="ChEBI" id="CHEBI:16240"/>
        <dbReference type="ChEBI" id="CHEBI:29033"/>
        <dbReference type="ChEBI" id="CHEBI:29034"/>
        <dbReference type="EC" id="1.11.1.5"/>
    </reaction>
</comment>
<evidence type="ECO:0000256" key="16">
    <source>
        <dbReference type="SAM" id="Phobius"/>
    </source>
</evidence>
<dbReference type="InterPro" id="IPR010255">
    <property type="entry name" value="Haem_peroxidase_sf"/>
</dbReference>
<dbReference type="EMBL" id="BTGD01000003">
    <property type="protein sequence ID" value="GMM54869.1"/>
    <property type="molecule type" value="Genomic_DNA"/>
</dbReference>
<comment type="subunit">
    <text evidence="12">Forms a one-to-one complex with cytochrome c.</text>
</comment>
<dbReference type="AlphaFoldDB" id="A0AAV5RTC0"/>
<evidence type="ECO:0000256" key="9">
    <source>
        <dbReference type="ARBA" id="ARBA00023002"/>
    </source>
</evidence>
<dbReference type="GO" id="GO:0020037">
    <property type="term" value="F:heme binding"/>
    <property type="evidence" value="ECO:0007669"/>
    <property type="project" value="UniProtKB-UniRule"/>
</dbReference>